<dbReference type="Pfam" id="PF00440">
    <property type="entry name" value="TetR_N"/>
    <property type="match status" value="1"/>
</dbReference>
<organism evidence="6 7">
    <name type="scientific">Actinomadura barringtoniae</name>
    <dbReference type="NCBI Taxonomy" id="1427535"/>
    <lineage>
        <taxon>Bacteria</taxon>
        <taxon>Bacillati</taxon>
        <taxon>Actinomycetota</taxon>
        <taxon>Actinomycetes</taxon>
        <taxon>Streptosporangiales</taxon>
        <taxon>Thermomonosporaceae</taxon>
        <taxon>Actinomadura</taxon>
    </lineage>
</organism>
<protein>
    <submittedName>
        <fullName evidence="6">TetR/AcrR family transcriptional regulator</fullName>
    </submittedName>
</protein>
<dbReference type="Pfam" id="PF21943">
    <property type="entry name" value="TetR_C_46"/>
    <property type="match status" value="1"/>
</dbReference>
<keyword evidence="7" id="KW-1185">Reference proteome</keyword>
<name>A0A939P675_9ACTN</name>
<evidence type="ECO:0000256" key="2">
    <source>
        <dbReference type="ARBA" id="ARBA00023125"/>
    </source>
</evidence>
<dbReference type="GO" id="GO:0000976">
    <property type="term" value="F:transcription cis-regulatory region binding"/>
    <property type="evidence" value="ECO:0007669"/>
    <property type="project" value="TreeGrafter"/>
</dbReference>
<dbReference type="Gene3D" id="1.10.357.10">
    <property type="entry name" value="Tetracycline Repressor, domain 2"/>
    <property type="match status" value="1"/>
</dbReference>
<keyword evidence="2 4" id="KW-0238">DNA-binding</keyword>
<dbReference type="AlphaFoldDB" id="A0A939P675"/>
<dbReference type="SUPFAM" id="SSF46689">
    <property type="entry name" value="Homeodomain-like"/>
    <property type="match status" value="1"/>
</dbReference>
<sequence>MARLSADDRRRQLVGIGLRRLVDRPIHELSLDEIASEAGISRGLLFHYFPTKRDYYTAVVQAAAARLVRQTEPDPDAPPPRQLAQTLDAYVAFIERRREPYLALFRGAAGGADYVIEIYEQTRGVFVERARRALGDPADPRVDLMLHGWFGFVEDTVLAWTGAPTIPRDELLTLLRDSLVVLIDGLTGTAVKNHFAV</sequence>
<evidence type="ECO:0000256" key="3">
    <source>
        <dbReference type="ARBA" id="ARBA00023163"/>
    </source>
</evidence>
<dbReference type="PANTHER" id="PTHR30055">
    <property type="entry name" value="HTH-TYPE TRANSCRIPTIONAL REGULATOR RUTR"/>
    <property type="match status" value="1"/>
</dbReference>
<keyword evidence="3" id="KW-0804">Transcription</keyword>
<feature type="domain" description="HTH tetR-type" evidence="5">
    <location>
        <begin position="7"/>
        <end position="67"/>
    </location>
</feature>
<dbReference type="Proteomes" id="UP000669179">
    <property type="component" value="Unassembled WGS sequence"/>
</dbReference>
<evidence type="ECO:0000313" key="7">
    <source>
        <dbReference type="Proteomes" id="UP000669179"/>
    </source>
</evidence>
<evidence type="ECO:0000256" key="4">
    <source>
        <dbReference type="PROSITE-ProRule" id="PRU00335"/>
    </source>
</evidence>
<dbReference type="PROSITE" id="PS50977">
    <property type="entry name" value="HTH_TETR_2"/>
    <property type="match status" value="1"/>
</dbReference>
<feature type="DNA-binding region" description="H-T-H motif" evidence="4">
    <location>
        <begin position="30"/>
        <end position="49"/>
    </location>
</feature>
<comment type="caution">
    <text evidence="6">The sequence shown here is derived from an EMBL/GenBank/DDBJ whole genome shotgun (WGS) entry which is preliminary data.</text>
</comment>
<dbReference type="InterPro" id="IPR054129">
    <property type="entry name" value="DesT_TetR_C"/>
</dbReference>
<evidence type="ECO:0000313" key="6">
    <source>
        <dbReference type="EMBL" id="MBO2446053.1"/>
    </source>
</evidence>
<evidence type="ECO:0000259" key="5">
    <source>
        <dbReference type="PROSITE" id="PS50977"/>
    </source>
</evidence>
<dbReference type="InterPro" id="IPR009057">
    <property type="entry name" value="Homeodomain-like_sf"/>
</dbReference>
<proteinExistence type="predicted"/>
<dbReference type="RefSeq" id="WP_208253625.1">
    <property type="nucleotide sequence ID" value="NZ_JAGEOJ010000001.1"/>
</dbReference>
<dbReference type="InterPro" id="IPR001647">
    <property type="entry name" value="HTH_TetR"/>
</dbReference>
<accession>A0A939P675</accession>
<evidence type="ECO:0000256" key="1">
    <source>
        <dbReference type="ARBA" id="ARBA00023015"/>
    </source>
</evidence>
<dbReference type="GO" id="GO:0003700">
    <property type="term" value="F:DNA-binding transcription factor activity"/>
    <property type="evidence" value="ECO:0007669"/>
    <property type="project" value="TreeGrafter"/>
</dbReference>
<gene>
    <name evidence="6" type="ORF">J4573_03055</name>
</gene>
<dbReference type="EMBL" id="JAGEOJ010000001">
    <property type="protein sequence ID" value="MBO2446053.1"/>
    <property type="molecule type" value="Genomic_DNA"/>
</dbReference>
<dbReference type="InterPro" id="IPR050109">
    <property type="entry name" value="HTH-type_TetR-like_transc_reg"/>
</dbReference>
<dbReference type="PANTHER" id="PTHR30055:SF174">
    <property type="entry name" value="TRANSCRIPTIONAL REGULATORY PROTEIN (PROBABLY TETR-FAMILY)-RELATED"/>
    <property type="match status" value="1"/>
</dbReference>
<reference evidence="6" key="1">
    <citation type="submission" date="2021-03" db="EMBL/GenBank/DDBJ databases">
        <authorList>
            <person name="Kanchanasin P."/>
            <person name="Saeng-In P."/>
            <person name="Phongsopitanun W."/>
            <person name="Yuki M."/>
            <person name="Kudo T."/>
            <person name="Ohkuma M."/>
            <person name="Tanasupawat S."/>
        </authorList>
    </citation>
    <scope>NUCLEOTIDE SEQUENCE</scope>
    <source>
        <strain evidence="6">GKU 128</strain>
    </source>
</reference>
<keyword evidence="1" id="KW-0805">Transcription regulation</keyword>